<evidence type="ECO:0000256" key="7">
    <source>
        <dbReference type="ARBA" id="ARBA00022946"/>
    </source>
</evidence>
<dbReference type="GO" id="GO:0006390">
    <property type="term" value="P:mitochondrial transcription"/>
    <property type="evidence" value="ECO:0007669"/>
    <property type="project" value="TreeGrafter"/>
</dbReference>
<protein>
    <recommendedName>
        <fullName evidence="11">DNA-directed RNA polymerase</fullName>
        <ecNumber evidence="11">2.7.7.6</ecNumber>
    </recommendedName>
</protein>
<dbReference type="InterPro" id="IPR029262">
    <property type="entry name" value="RPOL_N"/>
</dbReference>
<evidence type="ECO:0000313" key="15">
    <source>
        <dbReference type="Proteomes" id="UP000193144"/>
    </source>
</evidence>
<dbReference type="Gene3D" id="1.10.1320.10">
    <property type="entry name" value="DNA-directed RNA polymerase, N-terminal domain"/>
    <property type="match status" value="1"/>
</dbReference>
<keyword evidence="8" id="KW-0496">Mitochondrion</keyword>
<feature type="region of interest" description="Disordered" evidence="12">
    <location>
        <begin position="41"/>
        <end position="63"/>
    </location>
</feature>
<comment type="caution">
    <text evidence="14">The sequence shown here is derived from an EMBL/GenBank/DDBJ whole genome shotgun (WGS) entry which is preliminary data.</text>
</comment>
<dbReference type="GO" id="GO:0003899">
    <property type="term" value="F:DNA-directed RNA polymerase activity"/>
    <property type="evidence" value="ECO:0007669"/>
    <property type="project" value="UniProtKB-EC"/>
</dbReference>
<feature type="domain" description="DNA-directed RNA polymerase N-terminal" evidence="13">
    <location>
        <begin position="357"/>
        <end position="683"/>
    </location>
</feature>
<name>A0A1Y2A7S8_9PLEO</name>
<comment type="subcellular location">
    <subcellularLocation>
        <location evidence="2">Mitochondrion</location>
    </subcellularLocation>
</comment>
<organism evidence="14 15">
    <name type="scientific">Clohesyomyces aquaticus</name>
    <dbReference type="NCBI Taxonomy" id="1231657"/>
    <lineage>
        <taxon>Eukaryota</taxon>
        <taxon>Fungi</taxon>
        <taxon>Dikarya</taxon>
        <taxon>Ascomycota</taxon>
        <taxon>Pezizomycotina</taxon>
        <taxon>Dothideomycetes</taxon>
        <taxon>Pleosporomycetidae</taxon>
        <taxon>Pleosporales</taxon>
        <taxon>Lindgomycetaceae</taxon>
        <taxon>Clohesyomyces</taxon>
    </lineage>
</organism>
<dbReference type="STRING" id="1231657.A0A1Y2A7S8"/>
<dbReference type="InterPro" id="IPR043502">
    <property type="entry name" value="DNA/RNA_pol_sf"/>
</dbReference>
<evidence type="ECO:0000256" key="9">
    <source>
        <dbReference type="ARBA" id="ARBA00023163"/>
    </source>
</evidence>
<dbReference type="SMART" id="SM01311">
    <property type="entry name" value="RPOL_N"/>
    <property type="match status" value="1"/>
</dbReference>
<dbReference type="PROSITE" id="PS00900">
    <property type="entry name" value="RNA_POL_PHAGE_1"/>
    <property type="match status" value="1"/>
</dbReference>
<dbReference type="PANTHER" id="PTHR10102">
    <property type="entry name" value="DNA-DIRECTED RNA POLYMERASE, MITOCHONDRIAL"/>
    <property type="match status" value="1"/>
</dbReference>
<keyword evidence="9 11" id="KW-0804">Transcription</keyword>
<dbReference type="PROSITE" id="PS00489">
    <property type="entry name" value="RNA_POL_PHAGE_2"/>
    <property type="match status" value="1"/>
</dbReference>
<keyword evidence="7" id="KW-0809">Transit peptide</keyword>
<feature type="region of interest" description="Disordered" evidence="12">
    <location>
        <begin position="1344"/>
        <end position="1387"/>
    </location>
</feature>
<accession>A0A1Y2A7S8</accession>
<evidence type="ECO:0000259" key="13">
    <source>
        <dbReference type="SMART" id="SM01311"/>
    </source>
</evidence>
<evidence type="ECO:0000256" key="5">
    <source>
        <dbReference type="ARBA" id="ARBA00022679"/>
    </source>
</evidence>
<evidence type="ECO:0000256" key="4">
    <source>
        <dbReference type="ARBA" id="ARBA00022478"/>
    </source>
</evidence>
<evidence type="ECO:0000256" key="2">
    <source>
        <dbReference type="ARBA" id="ARBA00004173"/>
    </source>
</evidence>
<evidence type="ECO:0000256" key="1">
    <source>
        <dbReference type="ARBA" id="ARBA00004026"/>
    </source>
</evidence>
<dbReference type="GO" id="GO:0001018">
    <property type="term" value="F:mitochondrial promoter sequence-specific DNA binding"/>
    <property type="evidence" value="ECO:0007669"/>
    <property type="project" value="TreeGrafter"/>
</dbReference>
<feature type="compositionally biased region" description="Polar residues" evidence="12">
    <location>
        <begin position="1359"/>
        <end position="1368"/>
    </location>
</feature>
<sequence>MLARAARRRLRRGAFTNSAAARDQLTLPWLCPAQMRWTASVGATTHDSRKHRSPTSRSPRLESRSLATAADLHASPYNAIPFQGLMQQWNLPSSPEASKLRAWDPSKPLILNPHIAASPVSRVRQGIGGDPAELHQNLHACIRVGRIDRATAIVQRLTDMYRASAPEVVSAHNVYLQALLELSEQSSPKKAMADMNSWYNTEMVEKGVTPDAQTFVTMIRAAMAFLTPSKAEDTVLQFLAEARAAGDAVFEGVNASPEFSDEEWETLIRLQPDVFDEPPPVDALQHHQFTTPEGRAIAMQHGLVPQDKISIKPVPQKGLGLSSLQSALAMFDAGAKIPYPHDMEGTPEEKDRAYAYMRQIRLEDDSTMAAAARWKAEDEKLAELGIHGVLQSKNVQALMWQWYSALLPQVEKELKQIKTVLENPEAHPRDERHSYGPYMEACPADKLAAISLQRLVSSCVKLGRDDVNNLKIANLAVGIGADIQAEINSTLKQRQKLVLRKQRIRSRQDLLSKLSKSPADAERDWTPNARLGATAEALQHMEFPQAIKTRIGAKMIEKIVQTAQITVVRDDPRTGKQLTSTQPAFSHTTGFAHGKKSAWVVPHHEIMEKLRKEPVHGIATVNKLPMLVEPKPWVGFDDGGYYTLKETCVRIKAKDDMQLAYTVSAIENGDMAKILAGLDTLGKVPWVIHGDVLRVMVQAWNAGEGIGGLVPENAELERPQDPGADAPYGVRLKWMNKLKEYENEKSGLHSQRCFQNFQLEVARSFLNEKFYFPHSIDFRGRAYPIPPVLNHIGSDLPRGLLRFANGKELGTVGLQWLKVHLANLYGYDKASLKDREQFAMDHLSEIYDSALHPLDGTRWWAQAEDPWQCLSCCMELQRALDSPDPTRFVSNLPVHQDGTCNGLQHYAALGGDKAGASQVNLEPSDRPQDIYTGVSELVKEIVAVEAKAGDPIAKFIDGKVTRKVVKRTVMTNVYGVTFIGAKAQVHDELKQIFPNFVETDGVAHLNQVSMYVARKIFQALGKIFNGAQEIQFWLGECADRITTSITAEQVRRIQDRYEGKNDGLDPKYQYSKKLSASSKQKFVKDMSEFKSSVIWTTPLKMPVVQPYRKEKTVQVKTSLQNISLAKSTASSSVSKRKQLQAFPPNFIHSLDATHMILSALKCNEMGLDFAAVHDSFWSHAADIPNLNTILRDAFVRMHSEDIISRLAAEFKARYAGSYYRADVVATSPVGRAITEWRGAQRSGKKLVGRSGVASVEEIALEARRLELLKSEDEQERKKGAEMVTPTSIWLKARDTAALKPATVSLLGEMKGGEVRKEFREELMDMQKQEMDEVPVKESKGEAALLESATESAESEDQLSHFQDPSNEQPELELDERGTSQPTRTPKKLVTISKIQVWLPLTFPPVPKKGDFDVKRLKESKYFFS</sequence>
<gene>
    <name evidence="14" type="ORF">BCR34DRAFT_554122</name>
</gene>
<dbReference type="InterPro" id="IPR046950">
    <property type="entry name" value="DNA-dir_Rpol_C_phage-type"/>
</dbReference>
<comment type="function">
    <text evidence="1 11">DNA-dependent RNA polymerase catalyzes the transcription of DNA into RNA using the four ribonucleoside triphosphates as substrates.</text>
</comment>
<dbReference type="FunFam" id="1.10.150.20:FF:000041">
    <property type="entry name" value="DNA-directed RNA polymerase"/>
    <property type="match status" value="1"/>
</dbReference>
<keyword evidence="4 11" id="KW-0240">DNA-directed RNA polymerase</keyword>
<evidence type="ECO:0000313" key="14">
    <source>
        <dbReference type="EMBL" id="ORY18380.1"/>
    </source>
</evidence>
<comment type="similarity">
    <text evidence="3 11">Belongs to the phage and mitochondrial RNA polymerase family.</text>
</comment>
<comment type="catalytic activity">
    <reaction evidence="10 11">
        <text>RNA(n) + a ribonucleoside 5'-triphosphate = RNA(n+1) + diphosphate</text>
        <dbReference type="Rhea" id="RHEA:21248"/>
        <dbReference type="Rhea" id="RHEA-COMP:14527"/>
        <dbReference type="Rhea" id="RHEA-COMP:17342"/>
        <dbReference type="ChEBI" id="CHEBI:33019"/>
        <dbReference type="ChEBI" id="CHEBI:61557"/>
        <dbReference type="ChEBI" id="CHEBI:140395"/>
        <dbReference type="EC" id="2.7.7.6"/>
    </reaction>
</comment>
<dbReference type="SUPFAM" id="SSF56672">
    <property type="entry name" value="DNA/RNA polymerases"/>
    <property type="match status" value="1"/>
</dbReference>
<dbReference type="FunFam" id="1.10.287.280:FF:000001">
    <property type="entry name" value="DNA-directed RNA polymerase"/>
    <property type="match status" value="1"/>
</dbReference>
<keyword evidence="5 11" id="KW-0808">Transferase</keyword>
<evidence type="ECO:0000256" key="3">
    <source>
        <dbReference type="ARBA" id="ARBA00009493"/>
    </source>
</evidence>
<dbReference type="GO" id="GO:0034245">
    <property type="term" value="C:mitochondrial DNA-directed RNA polymerase complex"/>
    <property type="evidence" value="ECO:0007669"/>
    <property type="project" value="TreeGrafter"/>
</dbReference>
<dbReference type="Gene3D" id="1.10.150.20">
    <property type="entry name" value="5' to 3' exonuclease, C-terminal subdomain"/>
    <property type="match status" value="1"/>
</dbReference>
<evidence type="ECO:0000256" key="12">
    <source>
        <dbReference type="SAM" id="MobiDB-lite"/>
    </source>
</evidence>
<dbReference type="InterPro" id="IPR002092">
    <property type="entry name" value="DNA-dir_Rpol_phage-type"/>
</dbReference>
<keyword evidence="15" id="KW-1185">Reference proteome</keyword>
<evidence type="ECO:0000256" key="11">
    <source>
        <dbReference type="RuleBase" id="RU003805"/>
    </source>
</evidence>
<dbReference type="Pfam" id="PF14700">
    <property type="entry name" value="RPOL_N"/>
    <property type="match status" value="1"/>
</dbReference>
<dbReference type="Proteomes" id="UP000193144">
    <property type="component" value="Unassembled WGS sequence"/>
</dbReference>
<dbReference type="Pfam" id="PF00940">
    <property type="entry name" value="RNA_pol"/>
    <property type="match status" value="1"/>
</dbReference>
<evidence type="ECO:0000256" key="8">
    <source>
        <dbReference type="ARBA" id="ARBA00023128"/>
    </source>
</evidence>
<dbReference type="OrthoDB" id="276422at2759"/>
<proteinExistence type="inferred from homology"/>
<dbReference type="InterPro" id="IPR037159">
    <property type="entry name" value="RNA_POL_N_sf"/>
</dbReference>
<dbReference type="Gene3D" id="1.10.287.280">
    <property type="match status" value="1"/>
</dbReference>
<evidence type="ECO:0000256" key="10">
    <source>
        <dbReference type="ARBA" id="ARBA00048552"/>
    </source>
</evidence>
<dbReference type="PANTHER" id="PTHR10102:SF0">
    <property type="entry name" value="DNA-DIRECTED RNA POLYMERASE, MITOCHONDRIAL"/>
    <property type="match status" value="1"/>
</dbReference>
<dbReference type="EMBL" id="MCFA01000007">
    <property type="protein sequence ID" value="ORY18380.1"/>
    <property type="molecule type" value="Genomic_DNA"/>
</dbReference>
<dbReference type="EC" id="2.7.7.6" evidence="11"/>
<evidence type="ECO:0000256" key="6">
    <source>
        <dbReference type="ARBA" id="ARBA00022695"/>
    </source>
</evidence>
<keyword evidence="6 11" id="KW-0548">Nucleotidyltransferase</keyword>
<reference evidence="14 15" key="1">
    <citation type="submission" date="2016-07" db="EMBL/GenBank/DDBJ databases">
        <title>Pervasive Adenine N6-methylation of Active Genes in Fungi.</title>
        <authorList>
            <consortium name="DOE Joint Genome Institute"/>
            <person name="Mondo S.J."/>
            <person name="Dannebaum R.O."/>
            <person name="Kuo R.C."/>
            <person name="Labutti K."/>
            <person name="Haridas S."/>
            <person name="Kuo A."/>
            <person name="Salamov A."/>
            <person name="Ahrendt S.R."/>
            <person name="Lipzen A."/>
            <person name="Sullivan W."/>
            <person name="Andreopoulos W.B."/>
            <person name="Clum A."/>
            <person name="Lindquist E."/>
            <person name="Daum C."/>
            <person name="Ramamoorthy G.K."/>
            <person name="Gryganskyi A."/>
            <person name="Culley D."/>
            <person name="Magnuson J.K."/>
            <person name="James T.Y."/>
            <person name="O'Malley M.A."/>
            <person name="Stajich J.E."/>
            <person name="Spatafora J.W."/>
            <person name="Visel A."/>
            <person name="Grigoriev I.V."/>
        </authorList>
    </citation>
    <scope>NUCLEOTIDE SEQUENCE [LARGE SCALE GENOMIC DNA]</scope>
    <source>
        <strain evidence="14 15">CBS 115471</strain>
    </source>
</reference>